<keyword evidence="2" id="KW-0472">Membrane</keyword>
<feature type="region of interest" description="Disordered" evidence="1">
    <location>
        <begin position="383"/>
        <end position="418"/>
    </location>
</feature>
<dbReference type="EMBL" id="JBHSDK010000015">
    <property type="protein sequence ID" value="MFC4335991.1"/>
    <property type="molecule type" value="Genomic_DNA"/>
</dbReference>
<name>A0ABV8TZN3_9ACTN</name>
<feature type="transmembrane region" description="Helical" evidence="2">
    <location>
        <begin position="21"/>
        <end position="45"/>
    </location>
</feature>
<organism evidence="3 4">
    <name type="scientific">Salininema proteolyticum</name>
    <dbReference type="NCBI Taxonomy" id="1607685"/>
    <lineage>
        <taxon>Bacteria</taxon>
        <taxon>Bacillati</taxon>
        <taxon>Actinomycetota</taxon>
        <taxon>Actinomycetes</taxon>
        <taxon>Glycomycetales</taxon>
        <taxon>Glycomycetaceae</taxon>
        <taxon>Salininema</taxon>
    </lineage>
</organism>
<gene>
    <name evidence="3" type="ORF">ACFPET_12325</name>
</gene>
<feature type="transmembrane region" description="Helical" evidence="2">
    <location>
        <begin position="193"/>
        <end position="218"/>
    </location>
</feature>
<feature type="transmembrane region" description="Helical" evidence="2">
    <location>
        <begin position="73"/>
        <end position="91"/>
    </location>
</feature>
<evidence type="ECO:0000256" key="2">
    <source>
        <dbReference type="SAM" id="Phobius"/>
    </source>
</evidence>
<feature type="transmembrane region" description="Helical" evidence="2">
    <location>
        <begin position="280"/>
        <end position="305"/>
    </location>
</feature>
<evidence type="ECO:0000313" key="4">
    <source>
        <dbReference type="Proteomes" id="UP001595823"/>
    </source>
</evidence>
<reference evidence="4" key="1">
    <citation type="journal article" date="2019" name="Int. J. Syst. Evol. Microbiol.">
        <title>The Global Catalogue of Microorganisms (GCM) 10K type strain sequencing project: providing services to taxonomists for standard genome sequencing and annotation.</title>
        <authorList>
            <consortium name="The Broad Institute Genomics Platform"/>
            <consortium name="The Broad Institute Genome Sequencing Center for Infectious Disease"/>
            <person name="Wu L."/>
            <person name="Ma J."/>
        </authorList>
    </citation>
    <scope>NUCLEOTIDE SEQUENCE [LARGE SCALE GENOMIC DNA]</scope>
    <source>
        <strain evidence="4">IBRC-M 10908</strain>
    </source>
</reference>
<proteinExistence type="predicted"/>
<dbReference type="Proteomes" id="UP001595823">
    <property type="component" value="Unassembled WGS sequence"/>
</dbReference>
<feature type="transmembrane region" description="Helical" evidence="2">
    <location>
        <begin position="103"/>
        <end position="121"/>
    </location>
</feature>
<protein>
    <submittedName>
        <fullName evidence="3">Uncharacterized protein</fullName>
    </submittedName>
</protein>
<keyword evidence="4" id="KW-1185">Reference proteome</keyword>
<accession>A0ABV8TZN3</accession>
<feature type="transmembrane region" description="Helical" evidence="2">
    <location>
        <begin position="238"/>
        <end position="259"/>
    </location>
</feature>
<evidence type="ECO:0000256" key="1">
    <source>
        <dbReference type="SAM" id="MobiDB-lite"/>
    </source>
</evidence>
<keyword evidence="2" id="KW-0812">Transmembrane</keyword>
<dbReference type="RefSeq" id="WP_380621390.1">
    <property type="nucleotide sequence ID" value="NZ_JBHSDK010000015.1"/>
</dbReference>
<feature type="transmembrane region" description="Helical" evidence="2">
    <location>
        <begin position="325"/>
        <end position="348"/>
    </location>
</feature>
<comment type="caution">
    <text evidence="3">The sequence shown here is derived from an EMBL/GenBank/DDBJ whole genome shotgun (WGS) entry which is preliminary data.</text>
</comment>
<keyword evidence="2" id="KW-1133">Transmembrane helix</keyword>
<feature type="transmembrane region" description="Helical" evidence="2">
    <location>
        <begin position="141"/>
        <end position="163"/>
    </location>
</feature>
<sequence length="418" mass="44458">MTPTEPRPTTNNRIRRWATQWPQWTGSVAVTVLSSYAIFAALWYFGGPYAFALPGNPENNFDQHWLAGLNPDTVQSATLLGGAVVITALLMMRLGLGGPLRPVLIAVGASSAAFLALVLSGPMSLDTIPVLNLLNLKRLDWVTVHIVVLTYVGLALGAATLAYARSSRQACIHCGRGSRPGWSRRRWSRIGTAAALAAALAPLGYAVSRICWALGIPLGTTKEHLELLNSNNPGNGTVYLELTLASLALCGGLLCFGLARPWSETWPRWVIGLAGKPVPHWLPIGSAVACGVGLTGYGAALSPALLTAVSGETVYYAGTDSALTWVSYLPVVSLTVWGPLVLLAAAAFHYRTRGRCSRCGRGAHPVGQKAVLSERPRAAALAARPAFPQTNGRQREPQSSSSEQFRIPATSRAIARRP</sequence>
<evidence type="ECO:0000313" key="3">
    <source>
        <dbReference type="EMBL" id="MFC4335991.1"/>
    </source>
</evidence>